<evidence type="ECO:0000313" key="4">
    <source>
        <dbReference type="Proteomes" id="UP001595722"/>
    </source>
</evidence>
<keyword evidence="1" id="KW-1133">Transmembrane helix</keyword>
<reference evidence="4" key="1">
    <citation type="journal article" date="2019" name="Int. J. Syst. Evol. Microbiol.">
        <title>The Global Catalogue of Microorganisms (GCM) 10K type strain sequencing project: providing services to taxonomists for standard genome sequencing and annotation.</title>
        <authorList>
            <consortium name="The Broad Institute Genomics Platform"/>
            <consortium name="The Broad Institute Genome Sequencing Center for Infectious Disease"/>
            <person name="Wu L."/>
            <person name="Ma J."/>
        </authorList>
    </citation>
    <scope>NUCLEOTIDE SEQUENCE [LARGE SCALE GENOMIC DNA]</scope>
    <source>
        <strain evidence="4">KCTC 42424</strain>
    </source>
</reference>
<comment type="caution">
    <text evidence="3">The sequence shown here is derived from an EMBL/GenBank/DDBJ whole genome shotgun (WGS) entry which is preliminary data.</text>
</comment>
<dbReference type="NCBIfam" id="TIGR02098">
    <property type="entry name" value="MJ0042_CXXC"/>
    <property type="match status" value="1"/>
</dbReference>
<gene>
    <name evidence="3" type="ORF">ACFOMG_14190</name>
</gene>
<dbReference type="Pfam" id="PF13719">
    <property type="entry name" value="Zn_ribbon_5"/>
    <property type="match status" value="1"/>
</dbReference>
<evidence type="ECO:0000313" key="3">
    <source>
        <dbReference type="EMBL" id="MFC3681250.1"/>
    </source>
</evidence>
<keyword evidence="1" id="KW-0812">Transmembrane</keyword>
<evidence type="ECO:0000259" key="2">
    <source>
        <dbReference type="Pfam" id="PF13719"/>
    </source>
</evidence>
<keyword evidence="1" id="KW-0472">Membrane</keyword>
<dbReference type="InterPro" id="IPR011723">
    <property type="entry name" value="Znf/thioredoxin_put"/>
</dbReference>
<sequence>MAVHVTRCPHCRTTFRVRDEHLKVANGAVRCGSCLQVFKAADHFVSEDQLQQEAAPATPASSSQKQDDVLIHDGMDDDTLIHDDMDDDDLIHDDMDNDDVPDEISDDPMFDFGIRAPDKLDRPAPRSDLEIDSSIFDLKDASSDTLDLLDPNADTSARSGLDPDEAWADALLDDDDGDVSLGGLNLSDSSDFSAPDHNDDEFSHFKAGAEEDDFDGFADQDDSFHLGNDDLGSEATEINVASAITELQEDPLEFRQPGSGRSFAWGWALAALLMILIAAAQALYFKFDEWSRTPQWRGFYGMVCTQLNCQLPAIQNLRQMTTQHLVVRSHPKLQKALVVDTLLQNQADYAQPFPDLELVFSDLNDNVVASRRFLPAEYLSGELAGQKLMPSYTPIHVALEIVDPGPEAVSYAIRLRSNQ</sequence>
<dbReference type="RefSeq" id="WP_376867552.1">
    <property type="nucleotide sequence ID" value="NZ_JBHRYB010000014.1"/>
</dbReference>
<dbReference type="EMBL" id="JBHRYB010000014">
    <property type="protein sequence ID" value="MFC3681250.1"/>
    <property type="molecule type" value="Genomic_DNA"/>
</dbReference>
<dbReference type="Pfam" id="PF11906">
    <property type="entry name" value="DUF3426"/>
    <property type="match status" value="1"/>
</dbReference>
<keyword evidence="4" id="KW-1185">Reference proteome</keyword>
<proteinExistence type="predicted"/>
<feature type="transmembrane region" description="Helical" evidence="1">
    <location>
        <begin position="264"/>
        <end position="285"/>
    </location>
</feature>
<dbReference type="InterPro" id="IPR021834">
    <property type="entry name" value="DUF3426"/>
</dbReference>
<dbReference type="Proteomes" id="UP001595722">
    <property type="component" value="Unassembled WGS sequence"/>
</dbReference>
<organism evidence="3 4">
    <name type="scientific">Bacterioplanoides pacificum</name>
    <dbReference type="NCBI Taxonomy" id="1171596"/>
    <lineage>
        <taxon>Bacteria</taxon>
        <taxon>Pseudomonadati</taxon>
        <taxon>Pseudomonadota</taxon>
        <taxon>Gammaproteobacteria</taxon>
        <taxon>Oceanospirillales</taxon>
        <taxon>Oceanospirillaceae</taxon>
        <taxon>Bacterioplanoides</taxon>
    </lineage>
</organism>
<feature type="domain" description="Zinc finger/thioredoxin putative" evidence="2">
    <location>
        <begin position="6"/>
        <end position="40"/>
    </location>
</feature>
<evidence type="ECO:0000256" key="1">
    <source>
        <dbReference type="SAM" id="Phobius"/>
    </source>
</evidence>
<protein>
    <submittedName>
        <fullName evidence="3">DUF3426 domain-containing protein</fullName>
    </submittedName>
</protein>
<accession>A0ABV7VVA7</accession>
<name>A0ABV7VVA7_9GAMM</name>